<sequence>MPVRLSSSPASGKRRPASPHRQPASRWLGGLSAALWLSGCAAPGVSGTATPATGPTGTASAPAALPAAPEAASGWADKPGWTASSFMVAAANPLATQAGYEMLKAGGSAVDAAIATQMVLNLVEPNSSGIGGGAFMLHFDGKRVQAYDGRETAPAAATDRLFHGPDGKVMPFRQGLVGGRSVGAPGVLRMLELAHRQHGKLPWARLFEPAIRIAVQGFAISPRLATVIAKDPDLFRDPVARAYFYEADGSPKRAGTVLRNPELAAVLRSVAARGADAFYLGDIARDIEIKVRSHPTNPGLLTAADIANYRPKVREAICTDYRRWTVCGMPPPSSGGIAVAQMLGILQALAPARLAGADKPVRNAVGLEPSPLAAHLFSEAGRLAYADRNRYVADTDFVPLPGGSWHSLLDPKYLAGRAALIGERSMGKAEPGTPGGATMALGEDRSPEFPSTSHISVVDRDGRAVSMTTTIEDQFGSRQMVRGFLLNNQLTDFSFVAEEDGKPVANRVQAGKRPRSSMAPTLVFERQTGELLMTTGSPGGSAIINYVAKVLVGTLDWGLDVQQAISLPNVGSRNGPTELEQGRVSDALVDGLKARGHDVRVMEQTSGLQGIMRVTRDGKRMWFGGADPRREGVAMGD</sequence>
<proteinExistence type="inferred from homology"/>
<dbReference type="Pfam" id="PF01019">
    <property type="entry name" value="G_glu_transpept"/>
    <property type="match status" value="1"/>
</dbReference>
<comment type="caution">
    <text evidence="13">The sequence shown here is derived from an EMBL/GenBank/DDBJ whole genome shotgun (WGS) entry which is preliminary data.</text>
</comment>
<evidence type="ECO:0000313" key="13">
    <source>
        <dbReference type="EMBL" id="TWG86287.1"/>
    </source>
</evidence>
<keyword evidence="4 11" id="KW-0808">Transferase</keyword>
<evidence type="ECO:0000256" key="7">
    <source>
        <dbReference type="ARBA" id="ARBA00023315"/>
    </source>
</evidence>
<evidence type="ECO:0000256" key="12">
    <source>
        <dbReference type="SAM" id="MobiDB-lite"/>
    </source>
</evidence>
<dbReference type="EC" id="2.3.2.2" evidence="11"/>
<feature type="binding site" evidence="10">
    <location>
        <begin position="516"/>
        <end position="517"/>
    </location>
    <ligand>
        <name>L-glutamate</name>
        <dbReference type="ChEBI" id="CHEBI:29985"/>
    </ligand>
</feature>
<evidence type="ECO:0000313" key="14">
    <source>
        <dbReference type="Proteomes" id="UP000318141"/>
    </source>
</evidence>
<keyword evidence="14" id="KW-1185">Reference proteome</keyword>
<feature type="active site" description="Nucleophile" evidence="9">
    <location>
        <position position="452"/>
    </location>
</feature>
<evidence type="ECO:0000256" key="6">
    <source>
        <dbReference type="ARBA" id="ARBA00023145"/>
    </source>
</evidence>
<dbReference type="InterPro" id="IPR043138">
    <property type="entry name" value="GGT_lsub"/>
</dbReference>
<evidence type="ECO:0000256" key="10">
    <source>
        <dbReference type="PIRSR" id="PIRSR600101-2"/>
    </source>
</evidence>
<gene>
    <name evidence="13" type="ORF">L602_002100000760</name>
</gene>
<dbReference type="GO" id="GO:0103068">
    <property type="term" value="F:leukotriene C4 gamma-glutamyl transferase activity"/>
    <property type="evidence" value="ECO:0007669"/>
    <property type="project" value="UniProtKB-EC"/>
</dbReference>
<dbReference type="Proteomes" id="UP000318141">
    <property type="component" value="Unassembled WGS sequence"/>
</dbReference>
<dbReference type="PRINTS" id="PR01210">
    <property type="entry name" value="GGTRANSPTASE"/>
</dbReference>
<dbReference type="Gene3D" id="1.10.246.130">
    <property type="match status" value="1"/>
</dbReference>
<dbReference type="InterPro" id="IPR029055">
    <property type="entry name" value="Ntn_hydrolases_N"/>
</dbReference>
<dbReference type="Gene3D" id="3.60.20.40">
    <property type="match status" value="1"/>
</dbReference>
<feature type="binding site" evidence="10">
    <location>
        <position position="492"/>
    </location>
    <ligand>
        <name>L-glutamate</name>
        <dbReference type="ChEBI" id="CHEBI:29985"/>
    </ligand>
</feature>
<evidence type="ECO:0000256" key="5">
    <source>
        <dbReference type="ARBA" id="ARBA00022801"/>
    </source>
</evidence>
<dbReference type="PANTHER" id="PTHR43199">
    <property type="entry name" value="GLUTATHIONE HYDROLASE"/>
    <property type="match status" value="1"/>
</dbReference>
<keyword evidence="6 11" id="KW-0865">Zymogen</keyword>
<name>A0A562BM24_9BURK</name>
<evidence type="ECO:0000256" key="11">
    <source>
        <dbReference type="RuleBase" id="RU368036"/>
    </source>
</evidence>
<dbReference type="NCBIfam" id="TIGR00066">
    <property type="entry name" value="g_glut_trans"/>
    <property type="match status" value="1"/>
</dbReference>
<reference evidence="13 14" key="1">
    <citation type="submission" date="2019-07" db="EMBL/GenBank/DDBJ databases">
        <title>Genome sequencing of lignin-degrading bacterial isolates.</title>
        <authorList>
            <person name="Gladden J."/>
        </authorList>
    </citation>
    <scope>NUCLEOTIDE SEQUENCE [LARGE SCALE GENOMIC DNA]</scope>
    <source>
        <strain evidence="13 14">J11</strain>
    </source>
</reference>
<comment type="catalytic activity">
    <reaction evidence="1 11">
        <text>an S-substituted glutathione + H2O = an S-substituted L-cysteinylglycine + L-glutamate</text>
        <dbReference type="Rhea" id="RHEA:59468"/>
        <dbReference type="ChEBI" id="CHEBI:15377"/>
        <dbReference type="ChEBI" id="CHEBI:29985"/>
        <dbReference type="ChEBI" id="CHEBI:90779"/>
        <dbReference type="ChEBI" id="CHEBI:143103"/>
        <dbReference type="EC" id="3.4.19.13"/>
    </reaction>
</comment>
<dbReference type="InterPro" id="IPR000101">
    <property type="entry name" value="GGT_peptidase"/>
</dbReference>
<feature type="compositionally biased region" description="Polar residues" evidence="12">
    <location>
        <begin position="1"/>
        <end position="10"/>
    </location>
</feature>
<protein>
    <recommendedName>
        <fullName evidence="11">Glutathione hydrolase proenzyme</fullName>
        <ecNumber evidence="11">2.3.2.2</ecNumber>
        <ecNumber evidence="11">3.4.19.13</ecNumber>
    </recommendedName>
    <component>
        <recommendedName>
            <fullName evidence="11">Glutathione hydrolase large chain</fullName>
        </recommendedName>
    </component>
    <component>
        <recommendedName>
            <fullName evidence="11">Glutathione hydrolase small chain</fullName>
        </recommendedName>
    </component>
</protein>
<keyword evidence="11" id="KW-0317">Glutathione biosynthesis</keyword>
<dbReference type="AlphaFoldDB" id="A0A562BM24"/>
<comment type="PTM">
    <text evidence="11">Cleaved by autocatalysis into a large and a small subunit.</text>
</comment>
<comment type="subunit">
    <text evidence="11">This enzyme consists of two polypeptide chains, which are synthesized in precursor form from a single polypeptide.</text>
</comment>
<dbReference type="EC" id="3.4.19.13" evidence="11"/>
<evidence type="ECO:0000256" key="4">
    <source>
        <dbReference type="ARBA" id="ARBA00022679"/>
    </source>
</evidence>
<comment type="similarity">
    <text evidence="3 11">Belongs to the gamma-glutamyltransferase family.</text>
</comment>
<feature type="region of interest" description="Disordered" evidence="12">
    <location>
        <begin position="1"/>
        <end position="24"/>
    </location>
</feature>
<dbReference type="OrthoDB" id="5297205at2"/>
<keyword evidence="5 11" id="KW-0378">Hydrolase</keyword>
<accession>A0A562BM24</accession>
<feature type="binding site" evidence="10">
    <location>
        <position position="540"/>
    </location>
    <ligand>
        <name>L-glutamate</name>
        <dbReference type="ChEBI" id="CHEBI:29985"/>
    </ligand>
</feature>
<comment type="catalytic activity">
    <reaction evidence="8 11">
        <text>an N-terminal (5-L-glutamyl)-[peptide] + an alpha-amino acid = 5-L-glutamyl amino acid + an N-terminal L-alpha-aminoacyl-[peptide]</text>
        <dbReference type="Rhea" id="RHEA:23904"/>
        <dbReference type="Rhea" id="RHEA-COMP:9780"/>
        <dbReference type="Rhea" id="RHEA-COMP:9795"/>
        <dbReference type="ChEBI" id="CHEBI:77644"/>
        <dbReference type="ChEBI" id="CHEBI:78597"/>
        <dbReference type="ChEBI" id="CHEBI:78599"/>
        <dbReference type="ChEBI" id="CHEBI:78608"/>
        <dbReference type="EC" id="2.3.2.2"/>
    </reaction>
</comment>
<dbReference type="GO" id="GO:0006751">
    <property type="term" value="P:glutathione catabolic process"/>
    <property type="evidence" value="ECO:0007669"/>
    <property type="project" value="UniProtKB-UniRule"/>
</dbReference>
<evidence type="ECO:0000256" key="1">
    <source>
        <dbReference type="ARBA" id="ARBA00001049"/>
    </source>
</evidence>
<keyword evidence="7 11" id="KW-0012">Acyltransferase</keyword>
<dbReference type="GO" id="GO:0036374">
    <property type="term" value="F:glutathione hydrolase activity"/>
    <property type="evidence" value="ECO:0007669"/>
    <property type="project" value="UniProtKB-UniRule"/>
</dbReference>
<dbReference type="InterPro" id="IPR043137">
    <property type="entry name" value="GGT_ssub_C"/>
</dbReference>
<dbReference type="EMBL" id="VLJN01000014">
    <property type="protein sequence ID" value="TWG86287.1"/>
    <property type="molecule type" value="Genomic_DNA"/>
</dbReference>
<evidence type="ECO:0000256" key="3">
    <source>
        <dbReference type="ARBA" id="ARBA00009381"/>
    </source>
</evidence>
<dbReference type="SUPFAM" id="SSF56235">
    <property type="entry name" value="N-terminal nucleophile aminohydrolases (Ntn hydrolases)"/>
    <property type="match status" value="1"/>
</dbReference>
<evidence type="ECO:0000256" key="9">
    <source>
        <dbReference type="PIRSR" id="PIRSR600101-1"/>
    </source>
</evidence>
<organism evidence="13 14">
    <name type="scientific">Cupriavidus gilardii J11</name>
    <dbReference type="NCBI Taxonomy" id="936133"/>
    <lineage>
        <taxon>Bacteria</taxon>
        <taxon>Pseudomonadati</taxon>
        <taxon>Pseudomonadota</taxon>
        <taxon>Betaproteobacteria</taxon>
        <taxon>Burkholderiales</taxon>
        <taxon>Burkholderiaceae</taxon>
        <taxon>Cupriavidus</taxon>
    </lineage>
</organism>
<comment type="pathway">
    <text evidence="11">Sulfur metabolism; glutathione metabolism.</text>
</comment>
<evidence type="ECO:0000256" key="2">
    <source>
        <dbReference type="ARBA" id="ARBA00001089"/>
    </source>
</evidence>
<evidence type="ECO:0000256" key="8">
    <source>
        <dbReference type="ARBA" id="ARBA00047417"/>
    </source>
</evidence>
<dbReference type="GO" id="GO:0006750">
    <property type="term" value="P:glutathione biosynthetic process"/>
    <property type="evidence" value="ECO:0007669"/>
    <property type="project" value="UniProtKB-KW"/>
</dbReference>
<dbReference type="PANTHER" id="PTHR43199:SF1">
    <property type="entry name" value="GLUTATHIONE HYDROLASE PROENZYME"/>
    <property type="match status" value="1"/>
</dbReference>
<comment type="catalytic activity">
    <reaction evidence="2 11">
        <text>glutathione + H2O = L-cysteinylglycine + L-glutamate</text>
        <dbReference type="Rhea" id="RHEA:28807"/>
        <dbReference type="ChEBI" id="CHEBI:15377"/>
        <dbReference type="ChEBI" id="CHEBI:29985"/>
        <dbReference type="ChEBI" id="CHEBI:57925"/>
        <dbReference type="ChEBI" id="CHEBI:61694"/>
        <dbReference type="EC" id="3.4.19.13"/>
    </reaction>
</comment>
<dbReference type="InterPro" id="IPR051792">
    <property type="entry name" value="GGT_bact"/>
</dbReference>
<dbReference type="UniPathway" id="UPA00204"/>
<feature type="binding site" evidence="10">
    <location>
        <position position="150"/>
    </location>
    <ligand>
        <name>L-glutamate</name>
        <dbReference type="ChEBI" id="CHEBI:29985"/>
    </ligand>
</feature>